<evidence type="ECO:0000313" key="2">
    <source>
        <dbReference type="Proteomes" id="UP000325081"/>
    </source>
</evidence>
<dbReference type="EMBL" id="BKCP01006072">
    <property type="protein sequence ID" value="GER41296.1"/>
    <property type="molecule type" value="Genomic_DNA"/>
</dbReference>
<organism evidence="1 2">
    <name type="scientific">Striga asiatica</name>
    <name type="common">Asiatic witchweed</name>
    <name type="synonym">Buchnera asiatica</name>
    <dbReference type="NCBI Taxonomy" id="4170"/>
    <lineage>
        <taxon>Eukaryota</taxon>
        <taxon>Viridiplantae</taxon>
        <taxon>Streptophyta</taxon>
        <taxon>Embryophyta</taxon>
        <taxon>Tracheophyta</taxon>
        <taxon>Spermatophyta</taxon>
        <taxon>Magnoliopsida</taxon>
        <taxon>eudicotyledons</taxon>
        <taxon>Gunneridae</taxon>
        <taxon>Pentapetalae</taxon>
        <taxon>asterids</taxon>
        <taxon>lamiids</taxon>
        <taxon>Lamiales</taxon>
        <taxon>Orobanchaceae</taxon>
        <taxon>Buchnereae</taxon>
        <taxon>Striga</taxon>
    </lineage>
</organism>
<feature type="non-terminal residue" evidence="1">
    <location>
        <position position="138"/>
    </location>
</feature>
<protein>
    <submittedName>
        <fullName evidence="1">Dead box ATP-dependent RNA helicase</fullName>
    </submittedName>
</protein>
<gene>
    <name evidence="1" type="ORF">STAS_18008</name>
</gene>
<name>A0A5A7Q8Q5_STRAF</name>
<keyword evidence="1" id="KW-0347">Helicase</keyword>
<keyword evidence="1" id="KW-0378">Hydrolase</keyword>
<dbReference type="AlphaFoldDB" id="A0A5A7Q8Q5"/>
<dbReference type="GO" id="GO:0004386">
    <property type="term" value="F:helicase activity"/>
    <property type="evidence" value="ECO:0007669"/>
    <property type="project" value="UniProtKB-KW"/>
</dbReference>
<keyword evidence="1" id="KW-0067">ATP-binding</keyword>
<sequence>QLKRYASLPNPLRQHVPHENDFLDIVHGSRERDIRQVVLQAPEIETRDEHMSCRTRASVNCLSQVDKVKFEIAKMGPFEKEEYRVEDDDDDVPTMSGNNDTFFATVVGVTYHVNSFLELNLLRPLLRACEARYCKPTL</sequence>
<accession>A0A5A7Q8Q5</accession>
<keyword evidence="2" id="KW-1185">Reference proteome</keyword>
<dbReference type="Proteomes" id="UP000325081">
    <property type="component" value="Unassembled WGS sequence"/>
</dbReference>
<reference evidence="2" key="1">
    <citation type="journal article" date="2019" name="Curr. Biol.">
        <title>Genome Sequence of Striga asiatica Provides Insight into the Evolution of Plant Parasitism.</title>
        <authorList>
            <person name="Yoshida S."/>
            <person name="Kim S."/>
            <person name="Wafula E.K."/>
            <person name="Tanskanen J."/>
            <person name="Kim Y.M."/>
            <person name="Honaas L."/>
            <person name="Yang Z."/>
            <person name="Spallek T."/>
            <person name="Conn C.E."/>
            <person name="Ichihashi Y."/>
            <person name="Cheong K."/>
            <person name="Cui S."/>
            <person name="Der J.P."/>
            <person name="Gundlach H."/>
            <person name="Jiao Y."/>
            <person name="Hori C."/>
            <person name="Ishida J.K."/>
            <person name="Kasahara H."/>
            <person name="Kiba T."/>
            <person name="Kim M.S."/>
            <person name="Koo N."/>
            <person name="Laohavisit A."/>
            <person name="Lee Y.H."/>
            <person name="Lumba S."/>
            <person name="McCourt P."/>
            <person name="Mortimer J.C."/>
            <person name="Mutuku J.M."/>
            <person name="Nomura T."/>
            <person name="Sasaki-Sekimoto Y."/>
            <person name="Seto Y."/>
            <person name="Wang Y."/>
            <person name="Wakatake T."/>
            <person name="Sakakibara H."/>
            <person name="Demura T."/>
            <person name="Yamaguchi S."/>
            <person name="Yoneyama K."/>
            <person name="Manabe R.I."/>
            <person name="Nelson D.C."/>
            <person name="Schulman A.H."/>
            <person name="Timko M.P."/>
            <person name="dePamphilis C.W."/>
            <person name="Choi D."/>
            <person name="Shirasu K."/>
        </authorList>
    </citation>
    <scope>NUCLEOTIDE SEQUENCE [LARGE SCALE GENOMIC DNA]</scope>
    <source>
        <strain evidence="2">cv. UVA1</strain>
    </source>
</reference>
<keyword evidence="1" id="KW-0547">Nucleotide-binding</keyword>
<feature type="non-terminal residue" evidence="1">
    <location>
        <position position="1"/>
    </location>
</feature>
<comment type="caution">
    <text evidence="1">The sequence shown here is derived from an EMBL/GenBank/DDBJ whole genome shotgun (WGS) entry which is preliminary data.</text>
</comment>
<proteinExistence type="predicted"/>
<evidence type="ECO:0000313" key="1">
    <source>
        <dbReference type="EMBL" id="GER41296.1"/>
    </source>
</evidence>